<dbReference type="SUPFAM" id="SSF53474">
    <property type="entry name" value="alpha/beta-Hydrolases"/>
    <property type="match status" value="1"/>
</dbReference>
<dbReference type="Gene3D" id="3.40.50.1820">
    <property type="entry name" value="alpha/beta hydrolase"/>
    <property type="match status" value="1"/>
</dbReference>
<keyword evidence="2" id="KW-1185">Reference proteome</keyword>
<gene>
    <name evidence="1" type="ORF">TOPH_03913</name>
</gene>
<evidence type="ECO:0000313" key="2">
    <source>
        <dbReference type="Proteomes" id="UP000036947"/>
    </source>
</evidence>
<sequence length="114" mass="12923">MLSNDLQRKHLDAFGKSGGYTGATRWYQMWLENTFAPDEVGYEGVEITQASLFVVPKEPAASAEQQRHMLASWTPNLTTVHVDSGHWVHLERASETNKAIEEFLRGLQYLTPTM</sequence>
<dbReference type="STRING" id="1163406.A0A0L0NC28"/>
<dbReference type="AlphaFoldDB" id="A0A0L0NC28"/>
<dbReference type="EMBL" id="LFRF01000008">
    <property type="protein sequence ID" value="KND91628.1"/>
    <property type="molecule type" value="Genomic_DNA"/>
</dbReference>
<dbReference type="OrthoDB" id="284184at2759"/>
<comment type="caution">
    <text evidence="1">The sequence shown here is derived from an EMBL/GenBank/DDBJ whole genome shotgun (WGS) entry which is preliminary data.</text>
</comment>
<proteinExistence type="predicted"/>
<reference evidence="1 2" key="1">
    <citation type="journal article" date="2015" name="BMC Genomics">
        <title>The genome of the truffle-parasite Tolypocladium ophioglossoides and the evolution of antifungal peptaibiotics.</title>
        <authorList>
            <person name="Quandt C.A."/>
            <person name="Bushley K.E."/>
            <person name="Spatafora J.W."/>
        </authorList>
    </citation>
    <scope>NUCLEOTIDE SEQUENCE [LARGE SCALE GENOMIC DNA]</scope>
    <source>
        <strain evidence="1 2">CBS 100239</strain>
    </source>
</reference>
<evidence type="ECO:0000313" key="1">
    <source>
        <dbReference type="EMBL" id="KND91628.1"/>
    </source>
</evidence>
<organism evidence="1 2">
    <name type="scientific">Tolypocladium ophioglossoides (strain CBS 100239)</name>
    <name type="common">Snaketongue truffleclub</name>
    <name type="synonym">Elaphocordyceps ophioglossoides</name>
    <dbReference type="NCBI Taxonomy" id="1163406"/>
    <lineage>
        <taxon>Eukaryota</taxon>
        <taxon>Fungi</taxon>
        <taxon>Dikarya</taxon>
        <taxon>Ascomycota</taxon>
        <taxon>Pezizomycotina</taxon>
        <taxon>Sordariomycetes</taxon>
        <taxon>Hypocreomycetidae</taxon>
        <taxon>Hypocreales</taxon>
        <taxon>Ophiocordycipitaceae</taxon>
        <taxon>Tolypocladium</taxon>
    </lineage>
</organism>
<name>A0A0L0NC28_TOLOC</name>
<protein>
    <submittedName>
        <fullName evidence="1">Uncharacterized protein</fullName>
    </submittedName>
</protein>
<accession>A0A0L0NC28</accession>
<dbReference type="Proteomes" id="UP000036947">
    <property type="component" value="Unassembled WGS sequence"/>
</dbReference>
<dbReference type="InterPro" id="IPR029058">
    <property type="entry name" value="AB_hydrolase_fold"/>
</dbReference>